<sequence>MSNTARKKVILGLWSLMWCVVFLLTCLRTGAVMFHHVALDYNEGWNALLAGWGIGVGGHQLYSSETGFIFNNYPPLSFFIFGWVIKLGGDAIIVGRIISCLSIILSSIIIQRLINIMTRSALSGWAGSLIFLATMNTAFYNYFGMNDPQWLAQCLMLVGVYVLFSSGRVSFVWWRLLLSVLFIVLGGFTKHNLVALPSALCVWMFFLDKKKAFLWASMLVICLGIGFSICYQAYGMSFFHDVFSHKRTVRLGRIVHGVKALLLMVGIVVSGIGVAIYYRKKIRIHDNIVFALLFLMFALFFGLMGSMGAGVDYNSMFDVLVAGTLLCGIGLATLLNDARCGGVMSYMCATMSLSLMFLVPIRGVSFYHDIVSIHEKEASWAENIRLMQAHKDDTLCTDMALCYWAHATYPVDMFNLAEALKVGGGPYPVQAFIMNHKVAFVQLYGAPDAYRTKSTYFDGWLQKAGYRPVFTGQGHMLLLSYKPL</sequence>
<reference evidence="2 3" key="1">
    <citation type="submission" date="2022-07" db="EMBL/GenBank/DDBJ databases">
        <title>Bombella genomes.</title>
        <authorList>
            <person name="Harer L."/>
            <person name="Styblova S."/>
            <person name="Ehrmann M."/>
        </authorList>
    </citation>
    <scope>NUCLEOTIDE SEQUENCE [LARGE SCALE GENOMIC DNA]</scope>
    <source>
        <strain evidence="2 3">TMW 2.2556</strain>
    </source>
</reference>
<dbReference type="RefSeq" id="WP_266137317.1">
    <property type="nucleotide sequence ID" value="NZ_JANIDX010000001.1"/>
</dbReference>
<accession>A0ABT3WIZ1</accession>
<feature type="transmembrane region" description="Helical" evidence="1">
    <location>
        <begin position="341"/>
        <end position="359"/>
    </location>
</feature>
<feature type="transmembrane region" description="Helical" evidence="1">
    <location>
        <begin position="176"/>
        <end position="206"/>
    </location>
</feature>
<name>A0ABT3WIZ1_9PROT</name>
<feature type="transmembrane region" description="Helical" evidence="1">
    <location>
        <begin position="122"/>
        <end position="142"/>
    </location>
</feature>
<feature type="transmembrane region" description="Helical" evidence="1">
    <location>
        <begin position="284"/>
        <end position="304"/>
    </location>
</feature>
<proteinExistence type="predicted"/>
<protein>
    <recommendedName>
        <fullName evidence="4">Glycosyltransferase RgtA/B/C/D-like domain-containing protein</fullName>
    </recommendedName>
</protein>
<keyword evidence="1" id="KW-0472">Membrane</keyword>
<evidence type="ECO:0000256" key="1">
    <source>
        <dbReference type="SAM" id="Phobius"/>
    </source>
</evidence>
<keyword evidence="1" id="KW-1133">Transmembrane helix</keyword>
<keyword evidence="1" id="KW-0812">Transmembrane</keyword>
<feature type="transmembrane region" description="Helical" evidence="1">
    <location>
        <begin position="316"/>
        <end position="335"/>
    </location>
</feature>
<dbReference type="Proteomes" id="UP001165575">
    <property type="component" value="Unassembled WGS sequence"/>
</dbReference>
<organism evidence="2 3">
    <name type="scientific">Bombella pollinis</name>
    <dbReference type="NCBI Taxonomy" id="2967337"/>
    <lineage>
        <taxon>Bacteria</taxon>
        <taxon>Pseudomonadati</taxon>
        <taxon>Pseudomonadota</taxon>
        <taxon>Alphaproteobacteria</taxon>
        <taxon>Acetobacterales</taxon>
        <taxon>Acetobacteraceae</taxon>
        <taxon>Bombella</taxon>
    </lineage>
</organism>
<feature type="transmembrane region" description="Helical" evidence="1">
    <location>
        <begin position="148"/>
        <end position="164"/>
    </location>
</feature>
<feature type="transmembrane region" description="Helical" evidence="1">
    <location>
        <begin position="254"/>
        <end position="278"/>
    </location>
</feature>
<dbReference type="EMBL" id="JANIDX010000001">
    <property type="protein sequence ID" value="MCX5619072.1"/>
    <property type="molecule type" value="Genomic_DNA"/>
</dbReference>
<evidence type="ECO:0008006" key="4">
    <source>
        <dbReference type="Google" id="ProtNLM"/>
    </source>
</evidence>
<feature type="transmembrane region" description="Helical" evidence="1">
    <location>
        <begin position="91"/>
        <end position="110"/>
    </location>
</feature>
<feature type="transmembrane region" description="Helical" evidence="1">
    <location>
        <begin position="212"/>
        <end position="234"/>
    </location>
</feature>
<feature type="transmembrane region" description="Helical" evidence="1">
    <location>
        <begin position="69"/>
        <end position="85"/>
    </location>
</feature>
<keyword evidence="3" id="KW-1185">Reference proteome</keyword>
<evidence type="ECO:0000313" key="2">
    <source>
        <dbReference type="EMBL" id="MCX5619072.1"/>
    </source>
</evidence>
<evidence type="ECO:0000313" key="3">
    <source>
        <dbReference type="Proteomes" id="UP001165575"/>
    </source>
</evidence>
<gene>
    <name evidence="2" type="ORF">NQF89_01340</name>
</gene>
<comment type="caution">
    <text evidence="2">The sequence shown here is derived from an EMBL/GenBank/DDBJ whole genome shotgun (WGS) entry which is preliminary data.</text>
</comment>